<comment type="caution">
    <text evidence="2">The sequence shown here is derived from an EMBL/GenBank/DDBJ whole genome shotgun (WGS) entry which is preliminary data.</text>
</comment>
<name>A0ABU5SZC0_9CYAN</name>
<evidence type="ECO:0000313" key="2">
    <source>
        <dbReference type="EMBL" id="MEA5443732.1"/>
    </source>
</evidence>
<accession>A0ABU5SZC0</accession>
<keyword evidence="1" id="KW-1133">Transmembrane helix</keyword>
<keyword evidence="1" id="KW-0472">Membrane</keyword>
<reference evidence="2 3" key="1">
    <citation type="submission" date="2023-12" db="EMBL/GenBank/DDBJ databases">
        <title>Baltic Sea Cyanobacteria.</title>
        <authorList>
            <person name="Delbaje E."/>
            <person name="Fewer D.P."/>
            <person name="Shishido T.K."/>
        </authorList>
    </citation>
    <scope>NUCLEOTIDE SEQUENCE [LARGE SCALE GENOMIC DNA]</scope>
    <source>
        <strain evidence="2 3">UHCC 0281</strain>
    </source>
</reference>
<keyword evidence="3" id="KW-1185">Reference proteome</keyword>
<dbReference type="EMBL" id="JAYGHY010000064">
    <property type="protein sequence ID" value="MEA5443732.1"/>
    <property type="molecule type" value="Genomic_DNA"/>
</dbReference>
<protein>
    <submittedName>
        <fullName evidence="2">Uncharacterized protein</fullName>
    </submittedName>
</protein>
<gene>
    <name evidence="2" type="ORF">VB739_14325</name>
</gene>
<sequence>MEAAAFLILITLSAQSRLFDTASRMLFRSQLERNLTMAFPAVLSLVGLLAQLGLHVFTLMLAPRQRRDQQPACS</sequence>
<feature type="transmembrane region" description="Helical" evidence="1">
    <location>
        <begin position="42"/>
        <end position="62"/>
    </location>
</feature>
<evidence type="ECO:0000313" key="3">
    <source>
        <dbReference type="Proteomes" id="UP001302329"/>
    </source>
</evidence>
<keyword evidence="1" id="KW-0812">Transmembrane</keyword>
<organism evidence="2 3">
    <name type="scientific">Cyanobium gracile UHCC 0281</name>
    <dbReference type="NCBI Taxonomy" id="3110309"/>
    <lineage>
        <taxon>Bacteria</taxon>
        <taxon>Bacillati</taxon>
        <taxon>Cyanobacteriota</taxon>
        <taxon>Cyanophyceae</taxon>
        <taxon>Synechococcales</taxon>
        <taxon>Prochlorococcaceae</taxon>
        <taxon>Cyanobium</taxon>
    </lineage>
</organism>
<dbReference type="Proteomes" id="UP001302329">
    <property type="component" value="Unassembled WGS sequence"/>
</dbReference>
<proteinExistence type="predicted"/>
<dbReference type="RefSeq" id="WP_323357702.1">
    <property type="nucleotide sequence ID" value="NZ_JAYGHY010000064.1"/>
</dbReference>
<evidence type="ECO:0000256" key="1">
    <source>
        <dbReference type="SAM" id="Phobius"/>
    </source>
</evidence>